<dbReference type="HOGENOM" id="CLU_2948062_0_0_1"/>
<evidence type="ECO:0000313" key="1">
    <source>
        <dbReference type="EMBL" id="KIK59321.1"/>
    </source>
</evidence>
<accession>A0A0D0BUX6</accession>
<dbReference type="EMBL" id="KN834780">
    <property type="protein sequence ID" value="KIK59321.1"/>
    <property type="molecule type" value="Genomic_DNA"/>
</dbReference>
<feature type="non-terminal residue" evidence="1">
    <location>
        <position position="60"/>
    </location>
</feature>
<keyword evidence="2" id="KW-1185">Reference proteome</keyword>
<name>A0A0D0BUX6_9AGAR</name>
<protein>
    <submittedName>
        <fullName evidence="1">Uncharacterized protein</fullName>
    </submittedName>
</protein>
<reference evidence="1 2" key="1">
    <citation type="submission" date="2014-04" db="EMBL/GenBank/DDBJ databases">
        <title>Evolutionary Origins and Diversification of the Mycorrhizal Mutualists.</title>
        <authorList>
            <consortium name="DOE Joint Genome Institute"/>
            <consortium name="Mycorrhizal Genomics Consortium"/>
            <person name="Kohler A."/>
            <person name="Kuo A."/>
            <person name="Nagy L.G."/>
            <person name="Floudas D."/>
            <person name="Copeland A."/>
            <person name="Barry K.W."/>
            <person name="Cichocki N."/>
            <person name="Veneault-Fourrey C."/>
            <person name="LaButti K."/>
            <person name="Lindquist E.A."/>
            <person name="Lipzen A."/>
            <person name="Lundell T."/>
            <person name="Morin E."/>
            <person name="Murat C."/>
            <person name="Riley R."/>
            <person name="Ohm R."/>
            <person name="Sun H."/>
            <person name="Tunlid A."/>
            <person name="Henrissat B."/>
            <person name="Grigoriev I.V."/>
            <person name="Hibbett D.S."/>
            <person name="Martin F."/>
        </authorList>
    </citation>
    <scope>NUCLEOTIDE SEQUENCE [LARGE SCALE GENOMIC DNA]</scope>
    <source>
        <strain evidence="1 2">FD-317 M1</strain>
    </source>
</reference>
<dbReference type="Proteomes" id="UP000053593">
    <property type="component" value="Unassembled WGS sequence"/>
</dbReference>
<gene>
    <name evidence="1" type="ORF">GYMLUDRAFT_44685</name>
</gene>
<dbReference type="OrthoDB" id="691197at2759"/>
<proteinExistence type="predicted"/>
<evidence type="ECO:0000313" key="2">
    <source>
        <dbReference type="Proteomes" id="UP000053593"/>
    </source>
</evidence>
<sequence>MRLSIPEGKAGYEVLETYLAFSQSSMLLVLDNFETPWNLRKVSVILTMRAADGPGAKMWF</sequence>
<organism evidence="1 2">
    <name type="scientific">Collybiopsis luxurians FD-317 M1</name>
    <dbReference type="NCBI Taxonomy" id="944289"/>
    <lineage>
        <taxon>Eukaryota</taxon>
        <taxon>Fungi</taxon>
        <taxon>Dikarya</taxon>
        <taxon>Basidiomycota</taxon>
        <taxon>Agaricomycotina</taxon>
        <taxon>Agaricomycetes</taxon>
        <taxon>Agaricomycetidae</taxon>
        <taxon>Agaricales</taxon>
        <taxon>Marasmiineae</taxon>
        <taxon>Omphalotaceae</taxon>
        <taxon>Collybiopsis</taxon>
        <taxon>Collybiopsis luxurians</taxon>
    </lineage>
</organism>
<dbReference type="AlphaFoldDB" id="A0A0D0BUX6"/>